<feature type="region of interest" description="Disordered" evidence="1">
    <location>
        <begin position="70"/>
        <end position="89"/>
    </location>
</feature>
<keyword evidence="4" id="KW-1185">Reference proteome</keyword>
<organism evidence="3">
    <name type="scientific">Rosellinia necatrix</name>
    <name type="common">White root-rot fungus</name>
    <dbReference type="NCBI Taxonomy" id="77044"/>
    <lineage>
        <taxon>Eukaryota</taxon>
        <taxon>Fungi</taxon>
        <taxon>Dikarya</taxon>
        <taxon>Ascomycota</taxon>
        <taxon>Pezizomycotina</taxon>
        <taxon>Sordariomycetes</taxon>
        <taxon>Xylariomycetidae</taxon>
        <taxon>Xylariales</taxon>
        <taxon>Xylariaceae</taxon>
        <taxon>Rosellinia</taxon>
    </lineage>
</organism>
<evidence type="ECO:0000256" key="1">
    <source>
        <dbReference type="SAM" id="MobiDB-lite"/>
    </source>
</evidence>
<accession>A0A1W2TBC1</accession>
<feature type="chain" id="PRO_5012958427" evidence="2">
    <location>
        <begin position="20"/>
        <end position="108"/>
    </location>
</feature>
<keyword evidence="2" id="KW-0732">Signal</keyword>
<evidence type="ECO:0000313" key="4">
    <source>
        <dbReference type="Proteomes" id="UP000054516"/>
    </source>
</evidence>
<dbReference type="AlphaFoldDB" id="A0A1W2TBC1"/>
<feature type="signal peptide" evidence="2">
    <location>
        <begin position="1"/>
        <end position="19"/>
    </location>
</feature>
<name>A0A1W2TBC1_ROSNE</name>
<proteinExistence type="predicted"/>
<dbReference type="Proteomes" id="UP000054516">
    <property type="component" value="Unassembled WGS sequence"/>
</dbReference>
<dbReference type="EMBL" id="DF977453">
    <property type="protein sequence ID" value="GAP84933.2"/>
    <property type="molecule type" value="Genomic_DNA"/>
</dbReference>
<dbReference type="OrthoDB" id="5272418at2759"/>
<evidence type="ECO:0000313" key="3">
    <source>
        <dbReference type="EMBL" id="GAP84933.2"/>
    </source>
</evidence>
<evidence type="ECO:0000256" key="2">
    <source>
        <dbReference type="SAM" id="SignalP"/>
    </source>
</evidence>
<sequence>MMLKKPLFLAALLLAVTEGTPTQEWVLSSDSGITWTGRIEENGDIISFSGTDLQHIESQIREIQPGFSWLGTDAPGSPREAPEDDSILCDPPWNPPYASVFHIRQREP</sequence>
<reference evidence="3" key="1">
    <citation type="submission" date="2016-03" db="EMBL/GenBank/DDBJ databases">
        <title>Draft genome sequence of Rosellinia necatrix.</title>
        <authorList>
            <person name="Kanematsu S."/>
        </authorList>
    </citation>
    <scope>NUCLEOTIDE SEQUENCE [LARGE SCALE GENOMIC DNA]</scope>
    <source>
        <strain evidence="3">W97</strain>
    </source>
</reference>
<gene>
    <name evidence="3" type="ORF">SAMD00023353_0802580</name>
</gene>
<protein>
    <submittedName>
        <fullName evidence="3">Uncharacterized protein</fullName>
    </submittedName>
</protein>